<proteinExistence type="predicted"/>
<dbReference type="VEuPathDB" id="FungiDB:SPSK_06695"/>
<dbReference type="GeneID" id="27668673"/>
<gene>
    <name evidence="2" type="ORF">SPSK_06695</name>
</gene>
<name>A0A0F2MIQ0_SPOSC</name>
<feature type="region of interest" description="Disordered" evidence="1">
    <location>
        <begin position="1"/>
        <end position="114"/>
    </location>
</feature>
<evidence type="ECO:0000256" key="1">
    <source>
        <dbReference type="SAM" id="MobiDB-lite"/>
    </source>
</evidence>
<reference evidence="2 3" key="1">
    <citation type="journal article" date="2014" name="BMC Genomics">
        <title>Comparative genomics of the major fungal agents of human and animal Sporotrichosis: Sporothrix schenckii and Sporothrix brasiliensis.</title>
        <authorList>
            <person name="Teixeira M.M."/>
            <person name="de Almeida L.G."/>
            <person name="Kubitschek-Barreira P."/>
            <person name="Alves F.L."/>
            <person name="Kioshima E.S."/>
            <person name="Abadio A.K."/>
            <person name="Fernandes L."/>
            <person name="Derengowski L.S."/>
            <person name="Ferreira K.S."/>
            <person name="Souza R.C."/>
            <person name="Ruiz J.C."/>
            <person name="de Andrade N.C."/>
            <person name="Paes H.C."/>
            <person name="Nicola A.M."/>
            <person name="Albuquerque P."/>
            <person name="Gerber A.L."/>
            <person name="Martins V.P."/>
            <person name="Peconick L.D."/>
            <person name="Neto A.V."/>
            <person name="Chaucanez C.B."/>
            <person name="Silva P.A."/>
            <person name="Cunha O.L."/>
            <person name="de Oliveira F.F."/>
            <person name="dos Santos T.C."/>
            <person name="Barros A.L."/>
            <person name="Soares M.A."/>
            <person name="de Oliveira L.M."/>
            <person name="Marini M.M."/>
            <person name="Villalobos-Duno H."/>
            <person name="Cunha M.M."/>
            <person name="de Hoog S."/>
            <person name="da Silveira J.F."/>
            <person name="Henrissat B."/>
            <person name="Nino-Vega G.A."/>
            <person name="Cisalpino P.S."/>
            <person name="Mora-Montes H.M."/>
            <person name="Almeida S.R."/>
            <person name="Stajich J.E."/>
            <person name="Lopes-Bezerra L.M."/>
            <person name="Vasconcelos A.T."/>
            <person name="Felipe M.S."/>
        </authorList>
    </citation>
    <scope>NUCLEOTIDE SEQUENCE [LARGE SCALE GENOMIC DNA]</scope>
    <source>
        <strain evidence="2 3">1099-18</strain>
    </source>
</reference>
<organism evidence="2 3">
    <name type="scientific">Sporothrix schenckii 1099-18</name>
    <dbReference type="NCBI Taxonomy" id="1397361"/>
    <lineage>
        <taxon>Eukaryota</taxon>
        <taxon>Fungi</taxon>
        <taxon>Dikarya</taxon>
        <taxon>Ascomycota</taxon>
        <taxon>Pezizomycotina</taxon>
        <taxon>Sordariomycetes</taxon>
        <taxon>Sordariomycetidae</taxon>
        <taxon>Ophiostomatales</taxon>
        <taxon>Ophiostomataceae</taxon>
        <taxon>Sporothrix</taxon>
    </lineage>
</organism>
<dbReference type="AlphaFoldDB" id="A0A0F2MIQ0"/>
<accession>A0A0F2MIQ0</accession>
<feature type="compositionally biased region" description="Polar residues" evidence="1">
    <location>
        <begin position="103"/>
        <end position="112"/>
    </location>
</feature>
<dbReference type="KEGG" id="ssck:SPSK_06695"/>
<evidence type="ECO:0000313" key="2">
    <source>
        <dbReference type="EMBL" id="KJR89492.1"/>
    </source>
</evidence>
<comment type="caution">
    <text evidence="2">The sequence shown here is derived from an EMBL/GenBank/DDBJ whole genome shotgun (WGS) entry which is preliminary data.</text>
</comment>
<evidence type="ECO:0000313" key="3">
    <source>
        <dbReference type="Proteomes" id="UP000033710"/>
    </source>
</evidence>
<dbReference type="EMBL" id="AXCR01000001">
    <property type="protein sequence ID" value="KJR89492.1"/>
    <property type="molecule type" value="Genomic_DNA"/>
</dbReference>
<feature type="compositionally biased region" description="Polar residues" evidence="1">
    <location>
        <begin position="58"/>
        <end position="68"/>
    </location>
</feature>
<protein>
    <submittedName>
        <fullName evidence="2">Uncharacterized protein</fullName>
    </submittedName>
</protein>
<dbReference type="RefSeq" id="XP_016592168.1">
    <property type="nucleotide sequence ID" value="XM_016733396.1"/>
</dbReference>
<feature type="compositionally biased region" description="Basic and acidic residues" evidence="1">
    <location>
        <begin position="13"/>
        <end position="22"/>
    </location>
</feature>
<sequence length="141" mass="15911">MRDNKKKNQTGVEDSKTKKPNETLHIQNAGRRTMKNSKDKASGGWRAYAQPPLDEKQQPSLSEKQQPPLSEKQQPPDDEKQQPSDDEKQHPFVVEKQHPPVSEKQQPGSYDGSSVLLRTPVECLQVRDPSLDVLLMGSDDL</sequence>
<reference evidence="2 3" key="2">
    <citation type="journal article" date="2015" name="Eukaryot. Cell">
        <title>Asexual propagation of a virulent clone complex in a human and feline outbreak of sporotrichosis.</title>
        <authorList>
            <person name="Teixeira Mde M."/>
            <person name="Rodrigues A.M."/>
            <person name="Tsui C.K."/>
            <person name="de Almeida L.G."/>
            <person name="Van Diepeningen A.D."/>
            <person name="van den Ende B.G."/>
            <person name="Fernandes G.F."/>
            <person name="Kano R."/>
            <person name="Hamelin R.C."/>
            <person name="Lopes-Bezerra L.M."/>
            <person name="Vasconcelos A.T."/>
            <person name="de Hoog S."/>
            <person name="de Camargo Z.P."/>
            <person name="Felipe M.S."/>
        </authorList>
    </citation>
    <scope>NUCLEOTIDE SEQUENCE [LARGE SCALE GENOMIC DNA]</scope>
    <source>
        <strain evidence="2 3">1099-18</strain>
    </source>
</reference>
<feature type="compositionally biased region" description="Basic and acidic residues" evidence="1">
    <location>
        <begin position="74"/>
        <end position="98"/>
    </location>
</feature>
<dbReference type="Proteomes" id="UP000033710">
    <property type="component" value="Unassembled WGS sequence"/>
</dbReference>